<evidence type="ECO:0008006" key="4">
    <source>
        <dbReference type="Google" id="ProtNLM"/>
    </source>
</evidence>
<reference evidence="2 3" key="1">
    <citation type="submission" date="2023-01" db="EMBL/GenBank/DDBJ databases">
        <authorList>
            <person name="Whitehead M."/>
        </authorList>
    </citation>
    <scope>NUCLEOTIDE SEQUENCE [LARGE SCALE GENOMIC DNA]</scope>
</reference>
<dbReference type="SUPFAM" id="SSF46689">
    <property type="entry name" value="Homeodomain-like"/>
    <property type="match status" value="1"/>
</dbReference>
<proteinExistence type="predicted"/>
<comment type="caution">
    <text evidence="2">The sequence shown here is derived from an EMBL/GenBank/DDBJ whole genome shotgun (WGS) entry which is preliminary data.</text>
</comment>
<evidence type="ECO:0000256" key="1">
    <source>
        <dbReference type="ARBA" id="ARBA00004123"/>
    </source>
</evidence>
<comment type="subcellular location">
    <subcellularLocation>
        <location evidence="1">Nucleus</location>
    </subcellularLocation>
</comment>
<gene>
    <name evidence="2" type="ORF">MEUPH1_LOCUS28120</name>
</gene>
<dbReference type="Proteomes" id="UP001160148">
    <property type="component" value="Unassembled WGS sequence"/>
</dbReference>
<dbReference type="EMBL" id="CARXXK010001217">
    <property type="protein sequence ID" value="CAI6374493.1"/>
    <property type="molecule type" value="Genomic_DNA"/>
</dbReference>
<keyword evidence="3" id="KW-1185">Reference proteome</keyword>
<organism evidence="2 3">
    <name type="scientific">Macrosiphum euphorbiae</name>
    <name type="common">potato aphid</name>
    <dbReference type="NCBI Taxonomy" id="13131"/>
    <lineage>
        <taxon>Eukaryota</taxon>
        <taxon>Metazoa</taxon>
        <taxon>Ecdysozoa</taxon>
        <taxon>Arthropoda</taxon>
        <taxon>Hexapoda</taxon>
        <taxon>Insecta</taxon>
        <taxon>Pterygota</taxon>
        <taxon>Neoptera</taxon>
        <taxon>Paraneoptera</taxon>
        <taxon>Hemiptera</taxon>
        <taxon>Sternorrhyncha</taxon>
        <taxon>Aphidomorpha</taxon>
        <taxon>Aphidoidea</taxon>
        <taxon>Aphididae</taxon>
        <taxon>Macrosiphini</taxon>
        <taxon>Macrosiphum</taxon>
    </lineage>
</organism>
<dbReference type="GO" id="GO:0005634">
    <property type="term" value="C:nucleus"/>
    <property type="evidence" value="ECO:0007669"/>
    <property type="project" value="UniProtKB-SubCell"/>
</dbReference>
<name>A0AAV0Y3E7_9HEMI</name>
<evidence type="ECO:0000313" key="2">
    <source>
        <dbReference type="EMBL" id="CAI6374493.1"/>
    </source>
</evidence>
<dbReference type="Gene3D" id="1.10.10.60">
    <property type="entry name" value="Homeodomain-like"/>
    <property type="match status" value="1"/>
</dbReference>
<sequence length="186" mass="21445">MPNKYKQTVGSRLYKNYTEHTLQRCLLAVKTKQMTQQEAEKAFKIPRLTIINKLKAHHVQPVGRPTVFTEPEENNFVGDIHVMSEYGFPIDKTDLKFIIKSYLDRNGRHVKFFNNNLLSKITILQKQSFPGLLKKLLDVLEPTLKTTLQNGFRKCDIFPCGVEELLNRLPNALNASSSVKESFIEH</sequence>
<protein>
    <recommendedName>
        <fullName evidence="4">HTH psq-type domain-containing protein</fullName>
    </recommendedName>
</protein>
<dbReference type="AlphaFoldDB" id="A0AAV0Y3E7"/>
<dbReference type="InterPro" id="IPR009057">
    <property type="entry name" value="Homeodomain-like_sf"/>
</dbReference>
<evidence type="ECO:0000313" key="3">
    <source>
        <dbReference type="Proteomes" id="UP001160148"/>
    </source>
</evidence>
<accession>A0AAV0Y3E7</accession>